<evidence type="ECO:0000256" key="27">
    <source>
        <dbReference type="ARBA" id="ARBA00051245"/>
    </source>
</evidence>
<dbReference type="GO" id="GO:0071233">
    <property type="term" value="P:cellular response to L-leucine"/>
    <property type="evidence" value="ECO:0007669"/>
    <property type="project" value="TreeGrafter"/>
</dbReference>
<evidence type="ECO:0000259" key="38">
    <source>
        <dbReference type="PROSITE" id="PS50234"/>
    </source>
</evidence>
<dbReference type="FunFam" id="3.40.50.410:FF:000018">
    <property type="entry name" value="Matrilin 1"/>
    <property type="match status" value="1"/>
</dbReference>
<proteinExistence type="inferred from homology"/>
<dbReference type="InterPro" id="IPR006730">
    <property type="entry name" value="Sestrin"/>
</dbReference>
<dbReference type="SUPFAM" id="SSF53300">
    <property type="entry name" value="vWA-like"/>
    <property type="match status" value="2"/>
</dbReference>
<keyword evidence="8" id="KW-0964">Secreted</keyword>
<dbReference type="FunFam" id="3.30.505.10:FF:000120">
    <property type="entry name" value="Tyrosine-protein kinase Fyn"/>
    <property type="match status" value="1"/>
</dbReference>
<gene>
    <name evidence="39" type="ORF">P4O66_019464</name>
</gene>
<feature type="chain" id="PRO_5042167056" description="Matrilin-1" evidence="34">
    <location>
        <begin position="24"/>
        <end position="1450"/>
    </location>
</feature>
<protein>
    <recommendedName>
        <fullName evidence="29">Matrilin-1</fullName>
        <ecNumber evidence="4">2.7.10.2</ecNumber>
    </recommendedName>
    <alternativeName>
        <fullName evidence="30">Cartilage matrix protein</fullName>
    </alternativeName>
    <alternativeName>
        <fullName evidence="5">Tyrosine-protein kinase Yes</fullName>
    </alternativeName>
    <alternativeName>
        <fullName evidence="25">p61-Yes</fullName>
    </alternativeName>
</protein>
<keyword evidence="9" id="KW-0245">EGF-like domain</keyword>
<dbReference type="Pfam" id="PF00092">
    <property type="entry name" value="VWA"/>
    <property type="match status" value="2"/>
</dbReference>
<evidence type="ECO:0000256" key="17">
    <source>
        <dbReference type="ARBA" id="ARBA00022840"/>
    </source>
</evidence>
<feature type="binding site" evidence="33">
    <location>
        <position position="1212"/>
    </location>
    <ligand>
        <name>ATP</name>
        <dbReference type="ChEBI" id="CHEBI:30616"/>
    </ligand>
</feature>
<keyword evidence="17 33" id="KW-0067">ATP-binding</keyword>
<dbReference type="InterPro" id="IPR020635">
    <property type="entry name" value="Tyr_kinase_cat_dom"/>
</dbReference>
<dbReference type="InterPro" id="IPR002035">
    <property type="entry name" value="VWF_A"/>
</dbReference>
<dbReference type="PANTHER" id="PTHR12474">
    <property type="entry name" value="P53 REGULATED PA26 NUCLEAR PROTEIN SESTRIN"/>
    <property type="match status" value="1"/>
</dbReference>
<keyword evidence="22" id="KW-1015">Disulfide bond</keyword>
<dbReference type="PRINTS" id="PR00109">
    <property type="entry name" value="TYRKINASE"/>
</dbReference>
<dbReference type="InterPro" id="IPR035750">
    <property type="entry name" value="Fyn/Yrk_SH3"/>
</dbReference>
<keyword evidence="15 33" id="KW-0547">Nucleotide-binding</keyword>
<dbReference type="PRINTS" id="PR00453">
    <property type="entry name" value="VWFADOMAIN"/>
</dbReference>
<keyword evidence="19" id="KW-0560">Oxidoreductase</keyword>
<dbReference type="SUPFAM" id="SSF69118">
    <property type="entry name" value="AhpD-like"/>
    <property type="match status" value="1"/>
</dbReference>
<dbReference type="InterPro" id="IPR001881">
    <property type="entry name" value="EGF-like_Ca-bd_dom"/>
</dbReference>
<dbReference type="InterPro" id="IPR001452">
    <property type="entry name" value="SH3_domain"/>
</dbReference>
<keyword evidence="11" id="KW-0808">Transferase</keyword>
<dbReference type="InterPro" id="IPR000980">
    <property type="entry name" value="SH2"/>
</dbReference>
<comment type="similarity">
    <text evidence="3">Belongs to the sestrin family.</text>
</comment>
<dbReference type="InterPro" id="IPR036028">
    <property type="entry name" value="SH3-like_dom_sf"/>
</dbReference>
<dbReference type="SMART" id="SM00179">
    <property type="entry name" value="EGF_CA"/>
    <property type="match status" value="1"/>
</dbReference>
<evidence type="ECO:0000256" key="31">
    <source>
        <dbReference type="PROSITE-ProRule" id="PRU00191"/>
    </source>
</evidence>
<dbReference type="FunFam" id="3.40.50.410:FF:000004">
    <property type="entry name" value="collagen alpha-6(VI) chain"/>
    <property type="match status" value="1"/>
</dbReference>
<evidence type="ECO:0000256" key="24">
    <source>
        <dbReference type="ARBA" id="ARBA00023288"/>
    </source>
</evidence>
<evidence type="ECO:0000256" key="23">
    <source>
        <dbReference type="ARBA" id="ARBA00023180"/>
    </source>
</evidence>
<evidence type="ECO:0000256" key="13">
    <source>
        <dbReference type="ARBA" id="ARBA00022729"/>
    </source>
</evidence>
<dbReference type="CDD" id="cd12006">
    <property type="entry name" value="SH3_Fyn_Yrk"/>
    <property type="match status" value="1"/>
</dbReference>
<evidence type="ECO:0000256" key="10">
    <source>
        <dbReference type="ARBA" id="ARBA00022553"/>
    </source>
</evidence>
<evidence type="ECO:0000256" key="21">
    <source>
        <dbReference type="ARBA" id="ARBA00023139"/>
    </source>
</evidence>
<dbReference type="Gene3D" id="3.30.505.10">
    <property type="entry name" value="SH2 domain"/>
    <property type="match status" value="1"/>
</dbReference>
<dbReference type="GO" id="GO:0016684">
    <property type="term" value="F:oxidoreductase activity, acting on peroxide as acceptor"/>
    <property type="evidence" value="ECO:0007669"/>
    <property type="project" value="TreeGrafter"/>
</dbReference>
<dbReference type="GO" id="GO:1904262">
    <property type="term" value="P:negative regulation of TORC1 signaling"/>
    <property type="evidence" value="ECO:0007669"/>
    <property type="project" value="TreeGrafter"/>
</dbReference>
<dbReference type="InterPro" id="IPR017441">
    <property type="entry name" value="Protein_kinase_ATP_BS"/>
</dbReference>
<dbReference type="Pfam" id="PF00018">
    <property type="entry name" value="SH3_1"/>
    <property type="match status" value="1"/>
</dbReference>
<dbReference type="PRINTS" id="PR00401">
    <property type="entry name" value="SH2DOMAIN"/>
</dbReference>
<evidence type="ECO:0000259" key="37">
    <source>
        <dbReference type="PROSITE" id="PS50011"/>
    </source>
</evidence>
<dbReference type="PROSITE" id="PS50001">
    <property type="entry name" value="SH2"/>
    <property type="match status" value="1"/>
</dbReference>
<evidence type="ECO:0000256" key="25">
    <source>
        <dbReference type="ARBA" id="ARBA00031110"/>
    </source>
</evidence>
<evidence type="ECO:0000256" key="5">
    <source>
        <dbReference type="ARBA" id="ARBA00017812"/>
    </source>
</evidence>
<dbReference type="PANTHER" id="PTHR12474:SF2">
    <property type="entry name" value="SESTRIN-2"/>
    <property type="match status" value="1"/>
</dbReference>
<dbReference type="SMART" id="SM00326">
    <property type="entry name" value="SH3"/>
    <property type="match status" value="1"/>
</dbReference>
<dbReference type="GO" id="GO:0005576">
    <property type="term" value="C:extracellular region"/>
    <property type="evidence" value="ECO:0007669"/>
    <property type="project" value="UniProtKB-SubCell"/>
</dbReference>
<comment type="catalytic activity">
    <reaction evidence="27">
        <text>L-tyrosyl-[protein] + ATP = O-phospho-L-tyrosyl-[protein] + ADP + H(+)</text>
        <dbReference type="Rhea" id="RHEA:10596"/>
        <dbReference type="Rhea" id="RHEA-COMP:10136"/>
        <dbReference type="Rhea" id="RHEA-COMP:20101"/>
        <dbReference type="ChEBI" id="CHEBI:15378"/>
        <dbReference type="ChEBI" id="CHEBI:30616"/>
        <dbReference type="ChEBI" id="CHEBI:46858"/>
        <dbReference type="ChEBI" id="CHEBI:61978"/>
        <dbReference type="ChEBI" id="CHEBI:456216"/>
        <dbReference type="EC" id="2.7.10.2"/>
    </reaction>
</comment>
<keyword evidence="21" id="KW-0564">Palmitate</keyword>
<evidence type="ECO:0000256" key="6">
    <source>
        <dbReference type="ARBA" id="ARBA00022443"/>
    </source>
</evidence>
<evidence type="ECO:0000256" key="33">
    <source>
        <dbReference type="PROSITE-ProRule" id="PRU10141"/>
    </source>
</evidence>
<organism evidence="39 40">
    <name type="scientific">Electrophorus voltai</name>
    <dbReference type="NCBI Taxonomy" id="2609070"/>
    <lineage>
        <taxon>Eukaryota</taxon>
        <taxon>Metazoa</taxon>
        <taxon>Chordata</taxon>
        <taxon>Craniata</taxon>
        <taxon>Vertebrata</taxon>
        <taxon>Euteleostomi</taxon>
        <taxon>Actinopterygii</taxon>
        <taxon>Neopterygii</taxon>
        <taxon>Teleostei</taxon>
        <taxon>Ostariophysi</taxon>
        <taxon>Gymnotiformes</taxon>
        <taxon>Gymnotoidei</taxon>
        <taxon>Gymnotidae</taxon>
        <taxon>Electrophorus</taxon>
    </lineage>
</organism>
<dbReference type="Proteomes" id="UP001239994">
    <property type="component" value="Unassembled WGS sequence"/>
</dbReference>
<dbReference type="GO" id="GO:0005737">
    <property type="term" value="C:cytoplasm"/>
    <property type="evidence" value="ECO:0007669"/>
    <property type="project" value="UniProtKB-SubCell"/>
</dbReference>
<dbReference type="GO" id="GO:0005634">
    <property type="term" value="C:nucleus"/>
    <property type="evidence" value="ECO:0007669"/>
    <property type="project" value="InterPro"/>
</dbReference>
<dbReference type="PROSITE" id="PS00107">
    <property type="entry name" value="PROTEIN_KINASE_ATP"/>
    <property type="match status" value="1"/>
</dbReference>
<evidence type="ECO:0000313" key="40">
    <source>
        <dbReference type="Proteomes" id="UP001239994"/>
    </source>
</evidence>
<dbReference type="PROSITE" id="PS00109">
    <property type="entry name" value="PROTEIN_KINASE_TYR"/>
    <property type="match status" value="1"/>
</dbReference>
<dbReference type="PROSITE" id="PS50002">
    <property type="entry name" value="SH3"/>
    <property type="match status" value="1"/>
</dbReference>
<evidence type="ECO:0000256" key="29">
    <source>
        <dbReference type="ARBA" id="ARBA00093641"/>
    </source>
</evidence>
<dbReference type="Pfam" id="PF00017">
    <property type="entry name" value="SH2"/>
    <property type="match status" value="1"/>
</dbReference>
<dbReference type="EMBL" id="JAROKS010000003">
    <property type="protein sequence ID" value="KAK1805112.1"/>
    <property type="molecule type" value="Genomic_DNA"/>
</dbReference>
<evidence type="ECO:0000256" key="15">
    <source>
        <dbReference type="ARBA" id="ARBA00022741"/>
    </source>
</evidence>
<comment type="catalytic activity">
    <reaction evidence="26">
        <text>a hydroperoxide + L-cysteinyl-[protein] = S-hydroxy-L-cysteinyl-[protein] + an alcohol</text>
        <dbReference type="Rhea" id="RHEA:67124"/>
        <dbReference type="Rhea" id="RHEA-COMP:10131"/>
        <dbReference type="Rhea" id="RHEA-COMP:17193"/>
        <dbReference type="ChEBI" id="CHEBI:29950"/>
        <dbReference type="ChEBI" id="CHEBI:30879"/>
        <dbReference type="ChEBI" id="CHEBI:35924"/>
        <dbReference type="ChEBI" id="CHEBI:61973"/>
    </reaction>
    <physiologicalReaction direction="left-to-right" evidence="26">
        <dbReference type="Rhea" id="RHEA:67125"/>
    </physiologicalReaction>
</comment>
<dbReference type="CDD" id="cd01475">
    <property type="entry name" value="vWA_Matrilin"/>
    <property type="match status" value="1"/>
</dbReference>
<dbReference type="PROSITE" id="PS50234">
    <property type="entry name" value="VWFA"/>
    <property type="match status" value="2"/>
</dbReference>
<dbReference type="GO" id="GO:0016239">
    <property type="term" value="P:positive regulation of macroautophagy"/>
    <property type="evidence" value="ECO:0007669"/>
    <property type="project" value="TreeGrafter"/>
</dbReference>
<dbReference type="Pfam" id="PF07714">
    <property type="entry name" value="PK_Tyr_Ser-Thr"/>
    <property type="match status" value="1"/>
</dbReference>
<evidence type="ECO:0000256" key="9">
    <source>
        <dbReference type="ARBA" id="ARBA00022536"/>
    </source>
</evidence>
<evidence type="ECO:0000256" key="12">
    <source>
        <dbReference type="ARBA" id="ARBA00022707"/>
    </source>
</evidence>
<comment type="function">
    <text evidence="28">A major component of the extracellular matrix of non-articular cartilage. Binds to type 2 collagens and forms long concatenated protein networks as part of the extracellular matrix. Required for the network-like organization and bundling of collagen fibrils surrounding chondrocytes in the zones of maturation and hypertrophy. Required for mechanotransduction and adaption to mechanical loading in cartilage chondrocytes, resulting in an increase in expression of the extracellular matrix components ACAN and COL2A1. Acts as a moderator of angiogenesis in response to injury.</text>
</comment>
<dbReference type="SUPFAM" id="SSF55550">
    <property type="entry name" value="SH2 domain"/>
    <property type="match status" value="1"/>
</dbReference>
<evidence type="ECO:0000256" key="18">
    <source>
        <dbReference type="ARBA" id="ARBA00022999"/>
    </source>
</evidence>
<evidence type="ECO:0000256" key="28">
    <source>
        <dbReference type="ARBA" id="ARBA00093320"/>
    </source>
</evidence>
<keyword evidence="16" id="KW-0418">Kinase</keyword>
<evidence type="ECO:0000256" key="11">
    <source>
        <dbReference type="ARBA" id="ARBA00022679"/>
    </source>
</evidence>
<dbReference type="SMART" id="SM00327">
    <property type="entry name" value="VWA"/>
    <property type="match status" value="2"/>
</dbReference>
<feature type="non-terminal residue" evidence="39">
    <location>
        <position position="1"/>
    </location>
</feature>
<dbReference type="PRINTS" id="PR00452">
    <property type="entry name" value="SH3DOMAIN"/>
</dbReference>
<dbReference type="FunFam" id="2.30.30.40:FF:000022">
    <property type="entry name" value="Tyrosine-protein kinase"/>
    <property type="match status" value="1"/>
</dbReference>
<feature type="domain" description="Protein kinase" evidence="37">
    <location>
        <begin position="1184"/>
        <end position="1437"/>
    </location>
</feature>
<dbReference type="Pfam" id="PF14670">
    <property type="entry name" value="FXa_inhibition"/>
    <property type="match status" value="1"/>
</dbReference>
<dbReference type="InterPro" id="IPR008266">
    <property type="entry name" value="Tyr_kinase_AS"/>
</dbReference>
<keyword evidence="13 34" id="KW-0732">Signal</keyword>
<dbReference type="SMART" id="SM00219">
    <property type="entry name" value="TyrKc"/>
    <property type="match status" value="1"/>
</dbReference>
<keyword evidence="6 32" id="KW-0728">SH3 domain</keyword>
<dbReference type="PROSITE" id="PS50011">
    <property type="entry name" value="PROTEIN_KINASE_DOM"/>
    <property type="match status" value="1"/>
</dbReference>
<feature type="domain" description="SH3" evidence="36">
    <location>
        <begin position="998"/>
        <end position="1059"/>
    </location>
</feature>
<evidence type="ECO:0000256" key="30">
    <source>
        <dbReference type="ARBA" id="ARBA00093674"/>
    </source>
</evidence>
<evidence type="ECO:0000256" key="1">
    <source>
        <dbReference type="ARBA" id="ARBA00004496"/>
    </source>
</evidence>
<evidence type="ECO:0000256" key="7">
    <source>
        <dbReference type="ARBA" id="ARBA00022490"/>
    </source>
</evidence>
<dbReference type="Gene3D" id="1.10.510.10">
    <property type="entry name" value="Transferase(Phosphotransferase) domain 1"/>
    <property type="match status" value="1"/>
</dbReference>
<keyword evidence="18 31" id="KW-0727">SH2 domain</keyword>
<evidence type="ECO:0000256" key="26">
    <source>
        <dbReference type="ARBA" id="ARBA00049242"/>
    </source>
</evidence>
<dbReference type="CDD" id="cd10367">
    <property type="entry name" value="SH2_Src_Fgr"/>
    <property type="match status" value="1"/>
</dbReference>
<keyword evidence="12" id="KW-0519">Myristate</keyword>
<keyword evidence="24" id="KW-0449">Lipoprotein</keyword>
<keyword evidence="23" id="KW-0325">Glycoprotein</keyword>
<dbReference type="GO" id="GO:0005509">
    <property type="term" value="F:calcium ion binding"/>
    <property type="evidence" value="ECO:0007669"/>
    <property type="project" value="InterPro"/>
</dbReference>
<dbReference type="GO" id="GO:0070728">
    <property type="term" value="F:L-leucine binding"/>
    <property type="evidence" value="ECO:0007669"/>
    <property type="project" value="TreeGrafter"/>
</dbReference>
<accession>A0AAD9E7R6</accession>
<dbReference type="InterPro" id="IPR029032">
    <property type="entry name" value="AhpD-like"/>
</dbReference>
<sequence length="1450" mass="162509">TPTAYRMALLGFLMLLCILGAQATMDLRHAAAMAAGLCNTKPTDVVFIIDSSRSVRPSEFEQVKVFLNKVIEGLDVGPDATRVGVVNYASRVKNEVSLKSHKAKAGLIKAVSKIEPLSSGTMTGLAIQFAMNVAFSDAEGARKSPDISKVAIIVTDGRPQDNVRDIAVRARESGIEIFAIGVGRVDMNTLKQMASEPLEEHTDYVESYSLIEKLTKKFQEAFCGDHDCEQICLSAPGSFKCACREGHTLKDDGRTCSACSDVATDVVFLIDGSKSVRPENFELVKKWINQIVDKLEVSESKAHVGLVQYSSSVKQEFPLGRYNNKKDLKEAVKKMAYMERGTMTGQALRFLLDNSFTPNQGARPGVAKVGIVFTDGRSQDYIGDAAKKAKEHGFKMYAVGVGNAVEDELKEIASQPVADHYFYTADFKAMNQIAKKLQINTCPDIMILDEVPGHDVMKEPLLKVSHTDHVTMVMGLHPAYLHCFLHTQNALLQPDGPLPLSWRHYIVIMATARHQCSYLVQKHSSAFLSAGGDDHWLRGLHFASPKIQRLQTLNKLLAHRPWLISQEHIKELVCPGAEPCWSLAELIQAVVLLSHGHSLSSFVLGCGILPEPHSSAEQHSQPHSPVAHISQGPIPAHRARTHHRELTEAVNEVQLLMEKMMMVQQQEEEFTQEEMVTRFERERTESLLEPAEVVCSALPDSVSHFVQDPDFIYQDFCPRGEQSPPTLRAQDYSWEDHGFSLMNRLYAEMAQLLEEKFQVVCALTYHTMAMHTDVDTSTLRKALWNYIHCIYGIRYDDYDYGDVNQLLERSLKVYIKTVACHPEKTTFRMYSSFWRQFHHSEKVCTREPAADGGKTAGSFALCTQGHHPLHDITFTYTDVHAHAFTNAQVHVVLCYIKMKLCFQGDELCFVTIKTIMGCACCKLRKAPKASTVSNADSCDQGGVVAATDPRYIAHPTQNLNAGLIPNFNDFPNLSSGCGGFASSNFPSNPTQPRSTAVTGVTLFIALYDYDARTEDDLTFQKGEKFHIINNTEGDWWEARSLDTGNSGYIPSNYVAPVDSIQAEEWYFGKMGRKDAERQLLAQNNPRGTFLIRESETTKGAYSLSIRDWDDAKGDHVKHYKIRKLDNGGYYITTRSQFETVQQLVEHYSGNHDGLCYFLTKPCPNSTPQTLGLGRDAWEIARETLQLKRKLGQGCFGDVWMGMWNGTTKVAVKTLKPGTMSPEAFLDEAQIMKRLRHDKLVQLYAVVSEEPIYIITEYMSQGSLLDFLKDGEGRSLKLPQLVDMAAQIAAGMAYIERMNYIHRDLRAANILVGDSLVCKIADFGLARLIEDNEYTARQGAKFPIKWTAPEAALYGKFTIKSDVWSFGILLTELITKGRVPYPGMNNREVLEQVERGYRMPCPQGCPASLHELMLQCWRKDPDERHTFEYLQGFLEDYFTATEPQYQPGEDL</sequence>
<feature type="domain" description="VWFA" evidence="38">
    <location>
        <begin position="44"/>
        <end position="218"/>
    </location>
</feature>
<evidence type="ECO:0000256" key="32">
    <source>
        <dbReference type="PROSITE-ProRule" id="PRU00192"/>
    </source>
</evidence>
<dbReference type="SUPFAM" id="SSF50044">
    <property type="entry name" value="SH3-domain"/>
    <property type="match status" value="1"/>
</dbReference>
<evidence type="ECO:0000313" key="39">
    <source>
        <dbReference type="EMBL" id="KAK1805112.1"/>
    </source>
</evidence>
<dbReference type="Gene3D" id="2.30.30.40">
    <property type="entry name" value="SH3 Domains"/>
    <property type="match status" value="1"/>
</dbReference>
<dbReference type="Gene3D" id="3.30.200.20">
    <property type="entry name" value="Phosphorylase Kinase, domain 1"/>
    <property type="match status" value="1"/>
</dbReference>
<evidence type="ECO:0000256" key="3">
    <source>
        <dbReference type="ARBA" id="ARBA00008350"/>
    </source>
</evidence>
<keyword evidence="40" id="KW-1185">Reference proteome</keyword>
<evidence type="ECO:0000256" key="20">
    <source>
        <dbReference type="ARBA" id="ARBA00023137"/>
    </source>
</evidence>
<evidence type="ECO:0000259" key="36">
    <source>
        <dbReference type="PROSITE" id="PS50002"/>
    </source>
</evidence>
<evidence type="ECO:0000256" key="16">
    <source>
        <dbReference type="ARBA" id="ARBA00022777"/>
    </source>
</evidence>
<evidence type="ECO:0000256" key="8">
    <source>
        <dbReference type="ARBA" id="ARBA00022525"/>
    </source>
</evidence>
<dbReference type="CDD" id="cd14203">
    <property type="entry name" value="PTKc_Src_Fyn_like"/>
    <property type="match status" value="1"/>
</dbReference>
<dbReference type="InterPro" id="IPR001245">
    <property type="entry name" value="Ser-Thr/Tyr_kinase_cat_dom"/>
</dbReference>
<dbReference type="SMART" id="SM00252">
    <property type="entry name" value="SH2"/>
    <property type="match status" value="1"/>
</dbReference>
<evidence type="ECO:0000256" key="4">
    <source>
        <dbReference type="ARBA" id="ARBA00011903"/>
    </source>
</evidence>
<dbReference type="InterPro" id="IPR000719">
    <property type="entry name" value="Prot_kinase_dom"/>
</dbReference>
<name>A0AAD9E7R6_9TELE</name>
<dbReference type="FunFam" id="3.30.200.20:FF:000016">
    <property type="entry name" value="Tyrosine-protein kinase"/>
    <property type="match status" value="1"/>
</dbReference>
<reference evidence="39" key="1">
    <citation type="submission" date="2023-03" db="EMBL/GenBank/DDBJ databases">
        <title>Electrophorus voltai genome.</title>
        <authorList>
            <person name="Bian C."/>
        </authorList>
    </citation>
    <scope>NUCLEOTIDE SEQUENCE</scope>
    <source>
        <strain evidence="39">CB-2022</strain>
        <tissue evidence="39">Muscle</tissue>
    </source>
</reference>
<dbReference type="FunFam" id="1.10.510.10:FF:000553">
    <property type="entry name" value="Tyrosine-protein kinase"/>
    <property type="match status" value="1"/>
</dbReference>
<dbReference type="GO" id="GO:0005524">
    <property type="term" value="F:ATP binding"/>
    <property type="evidence" value="ECO:0007669"/>
    <property type="project" value="UniProtKB-UniRule"/>
</dbReference>
<comment type="caution">
    <text evidence="39">The sequence shown here is derived from an EMBL/GenBank/DDBJ whole genome shotgun (WGS) entry which is preliminary data.</text>
</comment>
<dbReference type="InterPro" id="IPR036860">
    <property type="entry name" value="SH2_dom_sf"/>
</dbReference>
<evidence type="ECO:0000256" key="19">
    <source>
        <dbReference type="ARBA" id="ARBA00023002"/>
    </source>
</evidence>
<dbReference type="InterPro" id="IPR035693">
    <property type="entry name" value="Fgr_SH2"/>
</dbReference>
<comment type="subcellular location">
    <subcellularLocation>
        <location evidence="1">Cytoplasm</location>
    </subcellularLocation>
    <subcellularLocation>
        <location evidence="2">Secreted</location>
    </subcellularLocation>
</comment>
<feature type="signal peptide" evidence="34">
    <location>
        <begin position="1"/>
        <end position="23"/>
    </location>
</feature>
<dbReference type="Gene3D" id="2.10.25.10">
    <property type="entry name" value="Laminin"/>
    <property type="match status" value="1"/>
</dbReference>
<keyword evidence="10" id="KW-0597">Phosphoprotein</keyword>
<dbReference type="GO" id="GO:0031012">
    <property type="term" value="C:extracellular matrix"/>
    <property type="evidence" value="ECO:0007669"/>
    <property type="project" value="UniProtKB-ARBA"/>
</dbReference>
<keyword evidence="7" id="KW-0963">Cytoplasm</keyword>
<dbReference type="GO" id="GO:1990253">
    <property type="term" value="P:cellular response to leucine starvation"/>
    <property type="evidence" value="ECO:0007669"/>
    <property type="project" value="TreeGrafter"/>
</dbReference>
<keyword evidence="14" id="KW-0677">Repeat</keyword>
<dbReference type="InterPro" id="IPR036465">
    <property type="entry name" value="vWFA_dom_sf"/>
</dbReference>
<evidence type="ECO:0000256" key="34">
    <source>
        <dbReference type="SAM" id="SignalP"/>
    </source>
</evidence>
<evidence type="ECO:0000259" key="35">
    <source>
        <dbReference type="PROSITE" id="PS50001"/>
    </source>
</evidence>
<evidence type="ECO:0000256" key="22">
    <source>
        <dbReference type="ARBA" id="ARBA00023157"/>
    </source>
</evidence>
<dbReference type="GO" id="GO:0004715">
    <property type="term" value="F:non-membrane spanning protein tyrosine kinase activity"/>
    <property type="evidence" value="ECO:0007669"/>
    <property type="project" value="UniProtKB-EC"/>
</dbReference>
<keyword evidence="20" id="KW-0829">Tyrosine-protein kinase</keyword>
<feature type="domain" description="SH2" evidence="35">
    <location>
        <begin position="1065"/>
        <end position="1162"/>
    </location>
</feature>
<dbReference type="InterPro" id="IPR011009">
    <property type="entry name" value="Kinase-like_dom_sf"/>
</dbReference>
<evidence type="ECO:0000256" key="2">
    <source>
        <dbReference type="ARBA" id="ARBA00004613"/>
    </source>
</evidence>
<dbReference type="Pfam" id="PF04636">
    <property type="entry name" value="PA26"/>
    <property type="match status" value="1"/>
</dbReference>
<dbReference type="GO" id="GO:1901031">
    <property type="term" value="P:regulation of response to reactive oxygen species"/>
    <property type="evidence" value="ECO:0007669"/>
    <property type="project" value="InterPro"/>
</dbReference>
<dbReference type="EC" id="2.7.10.2" evidence="4"/>
<dbReference type="Gene3D" id="3.40.50.410">
    <property type="entry name" value="von Willebrand factor, type A domain"/>
    <property type="match status" value="2"/>
</dbReference>
<feature type="domain" description="VWFA" evidence="38">
    <location>
        <begin position="265"/>
        <end position="437"/>
    </location>
</feature>
<evidence type="ECO:0000256" key="14">
    <source>
        <dbReference type="ARBA" id="ARBA00022737"/>
    </source>
</evidence>
<dbReference type="SUPFAM" id="SSF56112">
    <property type="entry name" value="Protein kinase-like (PK-like)"/>
    <property type="match status" value="1"/>
</dbReference>
<dbReference type="FunFam" id="1.20.1290.10:FF:000001">
    <property type="entry name" value="Sestrin 1"/>
    <property type="match status" value="1"/>
</dbReference>